<dbReference type="Proteomes" id="UP001172159">
    <property type="component" value="Unassembled WGS sequence"/>
</dbReference>
<feature type="chain" id="PRO_5041248511" evidence="2">
    <location>
        <begin position="19"/>
        <end position="178"/>
    </location>
</feature>
<feature type="region of interest" description="Disordered" evidence="1">
    <location>
        <begin position="140"/>
        <end position="166"/>
    </location>
</feature>
<keyword evidence="4" id="KW-1185">Reference proteome</keyword>
<keyword evidence="2" id="KW-0732">Signal</keyword>
<accession>A0AA40BN96</accession>
<dbReference type="AlphaFoldDB" id="A0AA40BN96"/>
<feature type="compositionally biased region" description="Basic and acidic residues" evidence="1">
    <location>
        <begin position="148"/>
        <end position="166"/>
    </location>
</feature>
<reference evidence="3" key="1">
    <citation type="submission" date="2023-06" db="EMBL/GenBank/DDBJ databases">
        <title>Genome-scale phylogeny and comparative genomics of the fungal order Sordariales.</title>
        <authorList>
            <consortium name="Lawrence Berkeley National Laboratory"/>
            <person name="Hensen N."/>
            <person name="Bonometti L."/>
            <person name="Westerberg I."/>
            <person name="Brannstrom I.O."/>
            <person name="Guillou S."/>
            <person name="Cros-Aarteil S."/>
            <person name="Calhoun S."/>
            <person name="Haridas S."/>
            <person name="Kuo A."/>
            <person name="Mondo S."/>
            <person name="Pangilinan J."/>
            <person name="Riley R."/>
            <person name="Labutti K."/>
            <person name="Andreopoulos B."/>
            <person name="Lipzen A."/>
            <person name="Chen C."/>
            <person name="Yanf M."/>
            <person name="Daum C."/>
            <person name="Ng V."/>
            <person name="Clum A."/>
            <person name="Steindorff A."/>
            <person name="Ohm R."/>
            <person name="Martin F."/>
            <person name="Silar P."/>
            <person name="Natvig D."/>
            <person name="Lalanne C."/>
            <person name="Gautier V."/>
            <person name="Ament-Velasquez S.L."/>
            <person name="Kruys A."/>
            <person name="Hutchinson M.I."/>
            <person name="Powell A.J."/>
            <person name="Barry K."/>
            <person name="Miller A.N."/>
            <person name="Grigoriev I.V."/>
            <person name="Debuchy R."/>
            <person name="Gladieux P."/>
            <person name="Thoren M.H."/>
            <person name="Johannesson H."/>
        </authorList>
    </citation>
    <scope>NUCLEOTIDE SEQUENCE</scope>
    <source>
        <strain evidence="3">CBS 540.89</strain>
    </source>
</reference>
<feature type="signal peptide" evidence="2">
    <location>
        <begin position="1"/>
        <end position="18"/>
    </location>
</feature>
<evidence type="ECO:0000313" key="4">
    <source>
        <dbReference type="Proteomes" id="UP001172159"/>
    </source>
</evidence>
<name>A0AA40BN96_9PEZI</name>
<dbReference type="EMBL" id="JAUKTV010000005">
    <property type="protein sequence ID" value="KAK0737367.1"/>
    <property type="molecule type" value="Genomic_DNA"/>
</dbReference>
<evidence type="ECO:0000256" key="1">
    <source>
        <dbReference type="SAM" id="MobiDB-lite"/>
    </source>
</evidence>
<sequence>MLLHVSANLCWTWLGVRSASIMDHSADASRSCAGSAAGIAQLLGPHAQEHKAGGVGFQARGGVGSKAPFSSLSGGAALATRRGMLPPTGKAGLGPIKAGGSGLVAFSCNQELAKISHGWDGRDRVLKVKRFDTGDDMLLKRLHAPPGHRNEGERSKDSRECSEEEGKIRRRVPVLRAL</sequence>
<proteinExistence type="predicted"/>
<evidence type="ECO:0000313" key="3">
    <source>
        <dbReference type="EMBL" id="KAK0737367.1"/>
    </source>
</evidence>
<protein>
    <submittedName>
        <fullName evidence="3">Uncharacterized protein</fullName>
    </submittedName>
</protein>
<evidence type="ECO:0000256" key="2">
    <source>
        <dbReference type="SAM" id="SignalP"/>
    </source>
</evidence>
<comment type="caution">
    <text evidence="3">The sequence shown here is derived from an EMBL/GenBank/DDBJ whole genome shotgun (WGS) entry which is preliminary data.</text>
</comment>
<gene>
    <name evidence="3" type="ORF">B0T21DRAFT_438912</name>
</gene>
<organism evidence="3 4">
    <name type="scientific">Apiosordaria backusii</name>
    <dbReference type="NCBI Taxonomy" id="314023"/>
    <lineage>
        <taxon>Eukaryota</taxon>
        <taxon>Fungi</taxon>
        <taxon>Dikarya</taxon>
        <taxon>Ascomycota</taxon>
        <taxon>Pezizomycotina</taxon>
        <taxon>Sordariomycetes</taxon>
        <taxon>Sordariomycetidae</taxon>
        <taxon>Sordariales</taxon>
        <taxon>Lasiosphaeriaceae</taxon>
        <taxon>Apiosordaria</taxon>
    </lineage>
</organism>